<dbReference type="InterPro" id="IPR015854">
    <property type="entry name" value="ABC_transpr_LolD-like"/>
</dbReference>
<dbReference type="Proteomes" id="UP000662703">
    <property type="component" value="Unassembled WGS sequence"/>
</dbReference>
<organism evidence="2 3">
    <name type="scientific">Alloalcanivorax profundimaris</name>
    <dbReference type="NCBI Taxonomy" id="2735259"/>
    <lineage>
        <taxon>Bacteria</taxon>
        <taxon>Pseudomonadati</taxon>
        <taxon>Pseudomonadota</taxon>
        <taxon>Gammaproteobacteria</taxon>
        <taxon>Oceanospirillales</taxon>
        <taxon>Alcanivoracaceae</taxon>
        <taxon>Alloalcanivorax</taxon>
    </lineage>
</organism>
<dbReference type="EMBL" id="ARXX01000021">
    <property type="protein sequence ID" value="MBF5056348.1"/>
    <property type="molecule type" value="Genomic_DNA"/>
</dbReference>
<dbReference type="SUPFAM" id="SSF52540">
    <property type="entry name" value="P-loop containing nucleoside triphosphate hydrolases"/>
    <property type="match status" value="1"/>
</dbReference>
<dbReference type="PANTHER" id="PTHR24220">
    <property type="entry name" value="IMPORT ATP-BINDING PROTEIN"/>
    <property type="match status" value="1"/>
</dbReference>
<gene>
    <name evidence="2" type="ORF">Y5W_01642</name>
</gene>
<proteinExistence type="predicted"/>
<keyword evidence="3" id="KW-1185">Reference proteome</keyword>
<reference evidence="2 3" key="1">
    <citation type="submission" date="2012-09" db="EMBL/GenBank/DDBJ databases">
        <title>Genome Sequence of alkane-degrading Bacterium Alcanivorax sp. 521-1.</title>
        <authorList>
            <person name="Lai Q."/>
            <person name="Shao Z."/>
        </authorList>
    </citation>
    <scope>NUCLEOTIDE SEQUENCE [LARGE SCALE GENOMIC DNA]</scope>
    <source>
        <strain evidence="2 3">521-1</strain>
    </source>
</reference>
<dbReference type="RefSeq" id="WP_323745813.1">
    <property type="nucleotide sequence ID" value="NZ_ARXX01000021.1"/>
</dbReference>
<evidence type="ECO:0000313" key="3">
    <source>
        <dbReference type="Proteomes" id="UP000662703"/>
    </source>
</evidence>
<sequence length="71" mass="7547">RRLALARALLSPAPLLLLDEPTAELDEDLEARIVAALAARKGERTLVIATHSPALAALADRSVWLGGEAHE</sequence>
<dbReference type="InterPro" id="IPR027417">
    <property type="entry name" value="P-loop_NTPase"/>
</dbReference>
<evidence type="ECO:0000259" key="1">
    <source>
        <dbReference type="Pfam" id="PF13304"/>
    </source>
</evidence>
<accession>A0ABS0AQI3</accession>
<dbReference type="InterPro" id="IPR003959">
    <property type="entry name" value="ATPase_AAA_core"/>
</dbReference>
<name>A0ABS0AQI3_9GAMM</name>
<evidence type="ECO:0000313" key="2">
    <source>
        <dbReference type="EMBL" id="MBF5056348.1"/>
    </source>
</evidence>
<dbReference type="Pfam" id="PF13304">
    <property type="entry name" value="AAA_21"/>
    <property type="match status" value="1"/>
</dbReference>
<dbReference type="Gene3D" id="3.40.50.300">
    <property type="entry name" value="P-loop containing nucleotide triphosphate hydrolases"/>
    <property type="match status" value="1"/>
</dbReference>
<comment type="caution">
    <text evidence="2">The sequence shown here is derived from an EMBL/GenBank/DDBJ whole genome shotgun (WGS) entry which is preliminary data.</text>
</comment>
<feature type="non-terminal residue" evidence="2">
    <location>
        <position position="1"/>
    </location>
</feature>
<feature type="domain" description="ATPase AAA-type core" evidence="1">
    <location>
        <begin position="2"/>
        <end position="55"/>
    </location>
</feature>
<protein>
    <submittedName>
        <fullName evidence="2">ABC transporter</fullName>
    </submittedName>
</protein>